<sequence length="289" mass="30351">MLGFVLSTTVLFLACISGILGSGITTFTDDQCKKSHEPLNVKNGYPEGLCLPLKITGSLEAFQIVQLDPGCAVTLYGPNDESGQACSSPLKIVGEFAACYNSSWIYYSVDGCFSPKSTSSSVLVLPTAAASPSSTRSSSSTSSASSSSSTSSSSSASASTSTSISTPPPTKDTDTSHTPAIIGAIIGSVAICAALIALLVFCLHRRKSQPPKKPPPHPPSYELSQERELVELSWSSITPPARTVQKEMWASEAAVEMGRNSYAPPVELPVDYGEDKKRGSAVIHVHMAR</sequence>
<proteinExistence type="predicted"/>
<dbReference type="PANTHER" id="PTHR15549">
    <property type="entry name" value="PAIRED IMMUNOGLOBULIN-LIKE TYPE 2 RECEPTOR"/>
    <property type="match status" value="1"/>
</dbReference>
<keyword evidence="4 6" id="KW-0472">Membrane</keyword>
<dbReference type="GO" id="GO:0071944">
    <property type="term" value="C:cell periphery"/>
    <property type="evidence" value="ECO:0007669"/>
    <property type="project" value="UniProtKB-ARBA"/>
</dbReference>
<evidence type="ECO:0000256" key="7">
    <source>
        <dbReference type="SAM" id="SignalP"/>
    </source>
</evidence>
<protein>
    <submittedName>
        <fullName evidence="8">Uncharacterized protein</fullName>
    </submittedName>
</protein>
<feature type="region of interest" description="Disordered" evidence="5">
    <location>
        <begin position="131"/>
        <end position="176"/>
    </location>
</feature>
<feature type="transmembrane region" description="Helical" evidence="6">
    <location>
        <begin position="180"/>
        <end position="203"/>
    </location>
</feature>
<evidence type="ECO:0000313" key="8">
    <source>
        <dbReference type="EMBL" id="KAF2448458.1"/>
    </source>
</evidence>
<evidence type="ECO:0000256" key="6">
    <source>
        <dbReference type="SAM" id="Phobius"/>
    </source>
</evidence>
<dbReference type="GO" id="GO:0016020">
    <property type="term" value="C:membrane"/>
    <property type="evidence" value="ECO:0007669"/>
    <property type="project" value="UniProtKB-SubCell"/>
</dbReference>
<dbReference type="InterPro" id="IPR051694">
    <property type="entry name" value="Immunoregulatory_rcpt-like"/>
</dbReference>
<keyword evidence="3 6" id="KW-1133">Transmembrane helix</keyword>
<dbReference type="AlphaFoldDB" id="A0A9P4PSJ4"/>
<comment type="caution">
    <text evidence="8">The sequence shown here is derived from an EMBL/GenBank/DDBJ whole genome shotgun (WGS) entry which is preliminary data.</text>
</comment>
<keyword evidence="9" id="KW-1185">Reference proteome</keyword>
<evidence type="ECO:0000256" key="4">
    <source>
        <dbReference type="ARBA" id="ARBA00023136"/>
    </source>
</evidence>
<feature type="compositionally biased region" description="Low complexity" evidence="5">
    <location>
        <begin position="131"/>
        <end position="165"/>
    </location>
</feature>
<evidence type="ECO:0000313" key="9">
    <source>
        <dbReference type="Proteomes" id="UP000799764"/>
    </source>
</evidence>
<evidence type="ECO:0000256" key="5">
    <source>
        <dbReference type="SAM" id="MobiDB-lite"/>
    </source>
</evidence>
<feature type="signal peptide" evidence="7">
    <location>
        <begin position="1"/>
        <end position="21"/>
    </location>
</feature>
<dbReference type="PANTHER" id="PTHR15549:SF33">
    <property type="entry name" value="MEMBRANE PROTEIN WSC4, PUTATIVE (AFU_ORTHOLOGUE AFUA_5G09020)-RELATED"/>
    <property type="match status" value="1"/>
</dbReference>
<evidence type="ECO:0000256" key="3">
    <source>
        <dbReference type="ARBA" id="ARBA00022989"/>
    </source>
</evidence>
<organism evidence="8 9">
    <name type="scientific">Karstenula rhodostoma CBS 690.94</name>
    <dbReference type="NCBI Taxonomy" id="1392251"/>
    <lineage>
        <taxon>Eukaryota</taxon>
        <taxon>Fungi</taxon>
        <taxon>Dikarya</taxon>
        <taxon>Ascomycota</taxon>
        <taxon>Pezizomycotina</taxon>
        <taxon>Dothideomycetes</taxon>
        <taxon>Pleosporomycetidae</taxon>
        <taxon>Pleosporales</taxon>
        <taxon>Massarineae</taxon>
        <taxon>Didymosphaeriaceae</taxon>
        <taxon>Karstenula</taxon>
    </lineage>
</organism>
<accession>A0A9P4PSJ4</accession>
<feature type="chain" id="PRO_5040326669" evidence="7">
    <location>
        <begin position="22"/>
        <end position="289"/>
    </location>
</feature>
<dbReference type="Proteomes" id="UP000799764">
    <property type="component" value="Unassembled WGS sequence"/>
</dbReference>
<dbReference type="EMBL" id="MU001495">
    <property type="protein sequence ID" value="KAF2448458.1"/>
    <property type="molecule type" value="Genomic_DNA"/>
</dbReference>
<evidence type="ECO:0000256" key="1">
    <source>
        <dbReference type="ARBA" id="ARBA00004167"/>
    </source>
</evidence>
<dbReference type="OrthoDB" id="4157427at2759"/>
<dbReference type="CDD" id="cd12087">
    <property type="entry name" value="TM_EGFR-like"/>
    <property type="match status" value="1"/>
</dbReference>
<keyword evidence="7" id="KW-0732">Signal</keyword>
<name>A0A9P4PSJ4_9PLEO</name>
<comment type="subcellular location">
    <subcellularLocation>
        <location evidence="1">Membrane</location>
        <topology evidence="1">Single-pass membrane protein</topology>
    </subcellularLocation>
</comment>
<gene>
    <name evidence="8" type="ORF">P171DRAFT_440832</name>
</gene>
<keyword evidence="2 6" id="KW-0812">Transmembrane</keyword>
<reference evidence="8" key="1">
    <citation type="journal article" date="2020" name="Stud. Mycol.">
        <title>101 Dothideomycetes genomes: a test case for predicting lifestyles and emergence of pathogens.</title>
        <authorList>
            <person name="Haridas S."/>
            <person name="Albert R."/>
            <person name="Binder M."/>
            <person name="Bloem J."/>
            <person name="Labutti K."/>
            <person name="Salamov A."/>
            <person name="Andreopoulos B."/>
            <person name="Baker S."/>
            <person name="Barry K."/>
            <person name="Bills G."/>
            <person name="Bluhm B."/>
            <person name="Cannon C."/>
            <person name="Castanera R."/>
            <person name="Culley D."/>
            <person name="Daum C."/>
            <person name="Ezra D."/>
            <person name="Gonzalez J."/>
            <person name="Henrissat B."/>
            <person name="Kuo A."/>
            <person name="Liang C."/>
            <person name="Lipzen A."/>
            <person name="Lutzoni F."/>
            <person name="Magnuson J."/>
            <person name="Mondo S."/>
            <person name="Nolan M."/>
            <person name="Ohm R."/>
            <person name="Pangilinan J."/>
            <person name="Park H.-J."/>
            <person name="Ramirez L."/>
            <person name="Alfaro M."/>
            <person name="Sun H."/>
            <person name="Tritt A."/>
            <person name="Yoshinaga Y."/>
            <person name="Zwiers L.-H."/>
            <person name="Turgeon B."/>
            <person name="Goodwin S."/>
            <person name="Spatafora J."/>
            <person name="Crous P."/>
            <person name="Grigoriev I."/>
        </authorList>
    </citation>
    <scope>NUCLEOTIDE SEQUENCE</scope>
    <source>
        <strain evidence="8">CBS 690.94</strain>
    </source>
</reference>
<evidence type="ECO:0000256" key="2">
    <source>
        <dbReference type="ARBA" id="ARBA00022692"/>
    </source>
</evidence>